<dbReference type="InterPro" id="IPR029052">
    <property type="entry name" value="Metallo-depent_PP-like"/>
</dbReference>
<comment type="caution">
    <text evidence="3">The sequence shown here is derived from an EMBL/GenBank/DDBJ whole genome shotgun (WGS) entry which is preliminary data.</text>
</comment>
<organism evidence="3 4">
    <name type="scientific">Candidatus Spyradenecus faecavium</name>
    <dbReference type="NCBI Taxonomy" id="2840947"/>
    <lineage>
        <taxon>Bacteria</taxon>
        <taxon>Pseudomonadati</taxon>
        <taxon>Lentisphaerota</taxon>
        <taxon>Lentisphaeria</taxon>
        <taxon>Lentisphaerales</taxon>
        <taxon>Lentisphaeraceae</taxon>
        <taxon>Lentisphaeraceae incertae sedis</taxon>
        <taxon>Candidatus Spyradenecus</taxon>
    </lineage>
</organism>
<evidence type="ECO:0000313" key="3">
    <source>
        <dbReference type="EMBL" id="HIV08786.1"/>
    </source>
</evidence>
<dbReference type="InterPro" id="IPR011152">
    <property type="entry name" value="Pesterase_MJ0912"/>
</dbReference>
<dbReference type="Gene3D" id="3.60.21.10">
    <property type="match status" value="1"/>
</dbReference>
<dbReference type="InterPro" id="IPR024654">
    <property type="entry name" value="Calcineurin-like_PHP_lpxH"/>
</dbReference>
<evidence type="ECO:0000256" key="1">
    <source>
        <dbReference type="ARBA" id="ARBA00008950"/>
    </source>
</evidence>
<dbReference type="PANTHER" id="PTHR42850">
    <property type="entry name" value="METALLOPHOSPHOESTERASE"/>
    <property type="match status" value="1"/>
</dbReference>
<dbReference type="EMBL" id="DVOR01000052">
    <property type="protein sequence ID" value="HIV08786.1"/>
    <property type="molecule type" value="Genomic_DNA"/>
</dbReference>
<dbReference type="CDD" id="cd00838">
    <property type="entry name" value="MPP_superfamily"/>
    <property type="match status" value="1"/>
</dbReference>
<dbReference type="InterPro" id="IPR050126">
    <property type="entry name" value="Ap4A_hydrolase"/>
</dbReference>
<dbReference type="Pfam" id="PF12850">
    <property type="entry name" value="Metallophos_2"/>
    <property type="match status" value="1"/>
</dbReference>
<dbReference type="AlphaFoldDB" id="A0A9D1T2A7"/>
<feature type="domain" description="Calcineurin-like phosphoesterase" evidence="2">
    <location>
        <begin position="7"/>
        <end position="210"/>
    </location>
</feature>
<name>A0A9D1T2A7_9BACT</name>
<dbReference type="PIRSF" id="PIRSF000883">
    <property type="entry name" value="Pesterase_MJ0912"/>
    <property type="match status" value="1"/>
</dbReference>
<accession>A0A9D1T2A7</accession>
<gene>
    <name evidence="3" type="ORF">IAC79_01555</name>
</gene>
<dbReference type="PANTHER" id="PTHR42850:SF2">
    <property type="entry name" value="BLL5683 PROTEIN"/>
    <property type="match status" value="1"/>
</dbReference>
<evidence type="ECO:0000259" key="2">
    <source>
        <dbReference type="Pfam" id="PF12850"/>
    </source>
</evidence>
<dbReference type="SUPFAM" id="SSF56300">
    <property type="entry name" value="Metallo-dependent phosphatases"/>
    <property type="match status" value="1"/>
</dbReference>
<reference evidence="3" key="1">
    <citation type="submission" date="2020-10" db="EMBL/GenBank/DDBJ databases">
        <authorList>
            <person name="Gilroy R."/>
        </authorList>
    </citation>
    <scope>NUCLEOTIDE SEQUENCE</scope>
    <source>
        <strain evidence="3">35461</strain>
    </source>
</reference>
<proteinExistence type="inferred from homology"/>
<dbReference type="GO" id="GO:0016791">
    <property type="term" value="F:phosphatase activity"/>
    <property type="evidence" value="ECO:0007669"/>
    <property type="project" value="TreeGrafter"/>
</dbReference>
<sequence>MPRPKRFAIISDIHANIEALDAVLADAKAQKVDDFLCLGDVVGYNAAPAECIRRIRELGCKVVMGNHDHYCSDPSVNLDDFQPNAASVIEWTRRNLSEDDIRWLQSLPYTLTLFGFTAVHSTLDSPEHFRYAFDATDAADSFTAQRSHVCFHGHTHVPCIFLRDSVSRAIQKWAPADGILDKGTYFINVGSVGQPRDGIPQACYAIYDTTQLKAPSIQFRRVDYDIEAAVRRIELAGLPDRLITRLYTGQ</sequence>
<dbReference type="GO" id="GO:0005737">
    <property type="term" value="C:cytoplasm"/>
    <property type="evidence" value="ECO:0007669"/>
    <property type="project" value="TreeGrafter"/>
</dbReference>
<reference evidence="3" key="2">
    <citation type="journal article" date="2021" name="PeerJ">
        <title>Extensive microbial diversity within the chicken gut microbiome revealed by metagenomics and culture.</title>
        <authorList>
            <person name="Gilroy R."/>
            <person name="Ravi A."/>
            <person name="Getino M."/>
            <person name="Pursley I."/>
            <person name="Horton D.L."/>
            <person name="Alikhan N.F."/>
            <person name="Baker D."/>
            <person name="Gharbi K."/>
            <person name="Hall N."/>
            <person name="Watson M."/>
            <person name="Adriaenssens E.M."/>
            <person name="Foster-Nyarko E."/>
            <person name="Jarju S."/>
            <person name="Secka A."/>
            <person name="Antonio M."/>
            <person name="Oren A."/>
            <person name="Chaudhuri R.R."/>
            <person name="La Ragione R."/>
            <person name="Hildebrand F."/>
            <person name="Pallen M.J."/>
        </authorList>
    </citation>
    <scope>NUCLEOTIDE SEQUENCE</scope>
    <source>
        <strain evidence="3">35461</strain>
    </source>
</reference>
<dbReference type="Proteomes" id="UP000886845">
    <property type="component" value="Unassembled WGS sequence"/>
</dbReference>
<evidence type="ECO:0000313" key="4">
    <source>
        <dbReference type="Proteomes" id="UP000886845"/>
    </source>
</evidence>
<protein>
    <submittedName>
        <fullName evidence="3">Metallophosphoesterase family protein</fullName>
    </submittedName>
</protein>
<comment type="similarity">
    <text evidence="1">Belongs to the metallophosphoesterase superfamily. YfcE family.</text>
</comment>